<gene>
    <name evidence="6" type="ORF">E8K88_09145</name>
</gene>
<feature type="domain" description="3-hydroxyisobutyrate dehydrogenase-like NAD-binding" evidence="5">
    <location>
        <begin position="167"/>
        <end position="287"/>
    </location>
</feature>
<evidence type="ECO:0000313" key="6">
    <source>
        <dbReference type="EMBL" id="THJ33440.1"/>
    </source>
</evidence>
<accession>A0A4S5BM38</accession>
<name>A0A4S5BM38_9BURK</name>
<dbReference type="GO" id="GO:0051287">
    <property type="term" value="F:NAD binding"/>
    <property type="evidence" value="ECO:0007669"/>
    <property type="project" value="InterPro"/>
</dbReference>
<dbReference type="AlphaFoldDB" id="A0A4S5BM38"/>
<evidence type="ECO:0000259" key="5">
    <source>
        <dbReference type="Pfam" id="PF14833"/>
    </source>
</evidence>
<dbReference type="InterPro" id="IPR029154">
    <property type="entry name" value="HIBADH-like_NADP-bd"/>
</dbReference>
<dbReference type="GO" id="GO:0050661">
    <property type="term" value="F:NADP binding"/>
    <property type="evidence" value="ECO:0007669"/>
    <property type="project" value="InterPro"/>
</dbReference>
<comment type="caution">
    <text evidence="6">The sequence shown here is derived from an EMBL/GenBank/DDBJ whole genome shotgun (WGS) entry which is preliminary data.</text>
</comment>
<evidence type="ECO:0000256" key="3">
    <source>
        <dbReference type="PIRSR" id="PIRSR000103-1"/>
    </source>
</evidence>
<feature type="active site" evidence="3">
    <location>
        <position position="173"/>
    </location>
</feature>
<dbReference type="RefSeq" id="WP_136406365.1">
    <property type="nucleotide sequence ID" value="NZ_SSWX01000010.1"/>
</dbReference>
<sequence length="292" mass="30075">MTIQVGLIGVGLMGHGIARNILKAGYALHFLEHAGNQPVDDLLAAGAVPCLQLQQVAQVADVLILCVTGAEQVQAILTGPEGVVAALRPGCTVVDCSTSVPAVSKQMAELVRAVGGNYLDAPMTRTAQAAHDGTLHLLVGGDAAVLAHVRPVLAAFTEQVHHVGEVGNGHSLKLLHNFVSLGSIALIAEAAACAQHNGVDAARFVDILAAGGGAGVPLERLRPYIVSQDASGLPFAMANAYKDLNYYVQMAGDSQSAQRIGQAVQQTYGAAVDSGGANTFVPELVRLLAESR</sequence>
<feature type="domain" description="6-phosphogluconate dehydrogenase NADP-binding" evidence="4">
    <location>
        <begin position="4"/>
        <end position="164"/>
    </location>
</feature>
<dbReference type="InterPro" id="IPR015815">
    <property type="entry name" value="HIBADH-related"/>
</dbReference>
<dbReference type="Gene3D" id="1.10.1040.10">
    <property type="entry name" value="N-(1-d-carboxylethyl)-l-norvaline Dehydrogenase, domain 2"/>
    <property type="match status" value="1"/>
</dbReference>
<dbReference type="PANTHER" id="PTHR43060">
    <property type="entry name" value="3-HYDROXYISOBUTYRATE DEHYDROGENASE-LIKE 1, MITOCHONDRIAL-RELATED"/>
    <property type="match status" value="1"/>
</dbReference>
<protein>
    <submittedName>
        <fullName evidence="6">NAD(P)-dependent oxidoreductase</fullName>
    </submittedName>
</protein>
<dbReference type="Pfam" id="PF03446">
    <property type="entry name" value="NAD_binding_2"/>
    <property type="match status" value="1"/>
</dbReference>
<reference evidence="6 7" key="1">
    <citation type="submission" date="2019-04" db="EMBL/GenBank/DDBJ databases">
        <title>Lampropedia sp YIM MLB12 draf genome.</title>
        <authorList>
            <person name="Wang Y.-X."/>
        </authorList>
    </citation>
    <scope>NUCLEOTIDE SEQUENCE [LARGE SCALE GENOMIC DNA]</scope>
    <source>
        <strain evidence="6 7">YIM MLB12</strain>
    </source>
</reference>
<dbReference type="InterPro" id="IPR013328">
    <property type="entry name" value="6PGD_dom2"/>
</dbReference>
<dbReference type="PIRSF" id="PIRSF000103">
    <property type="entry name" value="HIBADH"/>
    <property type="match status" value="1"/>
</dbReference>
<dbReference type="InterPro" id="IPR008927">
    <property type="entry name" value="6-PGluconate_DH-like_C_sf"/>
</dbReference>
<dbReference type="SUPFAM" id="SSF51735">
    <property type="entry name" value="NAD(P)-binding Rossmann-fold domains"/>
    <property type="match status" value="1"/>
</dbReference>
<dbReference type="InterPro" id="IPR036291">
    <property type="entry name" value="NAD(P)-bd_dom_sf"/>
</dbReference>
<dbReference type="InterPro" id="IPR006115">
    <property type="entry name" value="6PGDH_NADP-bd"/>
</dbReference>
<dbReference type="Proteomes" id="UP000306236">
    <property type="component" value="Unassembled WGS sequence"/>
</dbReference>
<organism evidence="6 7">
    <name type="scientific">Lampropedia aestuarii</name>
    <dbReference type="NCBI Taxonomy" id="2562762"/>
    <lineage>
        <taxon>Bacteria</taxon>
        <taxon>Pseudomonadati</taxon>
        <taxon>Pseudomonadota</taxon>
        <taxon>Betaproteobacteria</taxon>
        <taxon>Burkholderiales</taxon>
        <taxon>Comamonadaceae</taxon>
        <taxon>Lampropedia</taxon>
    </lineage>
</organism>
<dbReference type="Gene3D" id="3.40.50.720">
    <property type="entry name" value="NAD(P)-binding Rossmann-like Domain"/>
    <property type="match status" value="1"/>
</dbReference>
<dbReference type="Pfam" id="PF14833">
    <property type="entry name" value="NAD_binding_11"/>
    <property type="match status" value="1"/>
</dbReference>
<evidence type="ECO:0000313" key="7">
    <source>
        <dbReference type="Proteomes" id="UP000306236"/>
    </source>
</evidence>
<keyword evidence="1" id="KW-0560">Oxidoreductase</keyword>
<dbReference type="EMBL" id="SSWX01000010">
    <property type="protein sequence ID" value="THJ33440.1"/>
    <property type="molecule type" value="Genomic_DNA"/>
</dbReference>
<keyword evidence="2" id="KW-0520">NAD</keyword>
<evidence type="ECO:0000259" key="4">
    <source>
        <dbReference type="Pfam" id="PF03446"/>
    </source>
</evidence>
<evidence type="ECO:0000256" key="1">
    <source>
        <dbReference type="ARBA" id="ARBA00023002"/>
    </source>
</evidence>
<dbReference type="PANTHER" id="PTHR43060:SF15">
    <property type="entry name" value="3-HYDROXYISOBUTYRATE DEHYDROGENASE-LIKE 1, MITOCHONDRIAL-RELATED"/>
    <property type="match status" value="1"/>
</dbReference>
<proteinExistence type="predicted"/>
<dbReference type="SUPFAM" id="SSF48179">
    <property type="entry name" value="6-phosphogluconate dehydrogenase C-terminal domain-like"/>
    <property type="match status" value="1"/>
</dbReference>
<evidence type="ECO:0000256" key="2">
    <source>
        <dbReference type="ARBA" id="ARBA00023027"/>
    </source>
</evidence>
<dbReference type="OrthoDB" id="9786703at2"/>
<keyword evidence="7" id="KW-1185">Reference proteome</keyword>
<dbReference type="GO" id="GO:0016491">
    <property type="term" value="F:oxidoreductase activity"/>
    <property type="evidence" value="ECO:0007669"/>
    <property type="project" value="UniProtKB-KW"/>
</dbReference>